<proteinExistence type="predicted"/>
<gene>
    <name evidence="6" type="ORF">SAMN05421665_1684</name>
</gene>
<feature type="domain" description="Response regulatory" evidence="4">
    <location>
        <begin position="4"/>
        <end position="120"/>
    </location>
</feature>
<name>A0A1R3WZ29_9RHOB</name>
<dbReference type="InterPro" id="IPR043128">
    <property type="entry name" value="Rev_trsase/Diguanyl_cyclase"/>
</dbReference>
<evidence type="ECO:0000256" key="1">
    <source>
        <dbReference type="ARBA" id="ARBA00012528"/>
    </source>
</evidence>
<dbReference type="STRING" id="287098.SAMN05421665_1684"/>
<dbReference type="Proteomes" id="UP000186997">
    <property type="component" value="Unassembled WGS sequence"/>
</dbReference>
<dbReference type="FunFam" id="3.30.70.270:FF:000001">
    <property type="entry name" value="Diguanylate cyclase domain protein"/>
    <property type="match status" value="1"/>
</dbReference>
<dbReference type="InterPro" id="IPR050469">
    <property type="entry name" value="Diguanylate_Cyclase"/>
</dbReference>
<dbReference type="OrthoDB" id="9812260at2"/>
<dbReference type="PROSITE" id="PS50110">
    <property type="entry name" value="RESPONSE_REGULATORY"/>
    <property type="match status" value="1"/>
</dbReference>
<dbReference type="GO" id="GO:0000160">
    <property type="term" value="P:phosphorelay signal transduction system"/>
    <property type="evidence" value="ECO:0007669"/>
    <property type="project" value="InterPro"/>
</dbReference>
<comment type="caution">
    <text evidence="3">Lacks conserved residue(s) required for the propagation of feature annotation.</text>
</comment>
<dbReference type="Pfam" id="PF00990">
    <property type="entry name" value="GGDEF"/>
    <property type="match status" value="1"/>
</dbReference>
<dbReference type="SUPFAM" id="SSF52172">
    <property type="entry name" value="CheY-like"/>
    <property type="match status" value="1"/>
</dbReference>
<dbReference type="PROSITE" id="PS50887">
    <property type="entry name" value="GGDEF"/>
    <property type="match status" value="1"/>
</dbReference>
<dbReference type="Gene3D" id="3.30.70.270">
    <property type="match status" value="1"/>
</dbReference>
<evidence type="ECO:0000313" key="7">
    <source>
        <dbReference type="Proteomes" id="UP000186997"/>
    </source>
</evidence>
<dbReference type="AlphaFoldDB" id="A0A1R3WZ29"/>
<comment type="catalytic activity">
    <reaction evidence="2">
        <text>2 GTP = 3',3'-c-di-GMP + 2 diphosphate</text>
        <dbReference type="Rhea" id="RHEA:24898"/>
        <dbReference type="ChEBI" id="CHEBI:33019"/>
        <dbReference type="ChEBI" id="CHEBI:37565"/>
        <dbReference type="ChEBI" id="CHEBI:58805"/>
        <dbReference type="EC" id="2.7.7.65"/>
    </reaction>
</comment>
<dbReference type="EMBL" id="FTPR01000001">
    <property type="protein sequence ID" value="SIT83523.1"/>
    <property type="molecule type" value="Genomic_DNA"/>
</dbReference>
<dbReference type="InterPro" id="IPR000160">
    <property type="entry name" value="GGDEF_dom"/>
</dbReference>
<dbReference type="Gene3D" id="3.40.50.2300">
    <property type="match status" value="1"/>
</dbReference>
<sequence length="463" mass="49629">MPGRILIIDTVATNRIVLKVKMLAAQFAVDTCESKAEAIMLIERNRPDLILLNLSDATHDQHSLCRDLRRSTVTKSIAIIAVGVADTSRARFAALDAGADDVLPHPVNDVLLLARIRSLLRVRSTSQELMLRETTSRALGFEENKAVFDGAARLAILSQESRAASLLKSSLNAGLRNAIQVLHPNDALLGDDGSAAYDLFVINAATTEAGASGLFGLVSDLRARNQTRLAMQLVVVPPEAPEVAAMFLDLGADDVVPSTSSPDEISMRATRLIARKRQHDKLRDTVRNGLNAAVTDPLTGLFNRRYVEPHLARLAEDSRKSGRELAVMMIDIDHFKSVNDTHGHAAGDTVLIALANRLRENLRAIDLVARMGGEEFLVAMPGTSVADARMAAARLCELVHATPFNLGEGLPMLKVTVSVGVAVSGKLNAGSSAITKICDRADKALYAAKSAGRDQVAFSKSAA</sequence>
<evidence type="ECO:0000256" key="3">
    <source>
        <dbReference type="PROSITE-ProRule" id="PRU00169"/>
    </source>
</evidence>
<dbReference type="InterPro" id="IPR001789">
    <property type="entry name" value="Sig_transdc_resp-reg_receiver"/>
</dbReference>
<evidence type="ECO:0000259" key="5">
    <source>
        <dbReference type="PROSITE" id="PS50887"/>
    </source>
</evidence>
<reference evidence="7" key="1">
    <citation type="submission" date="2017-01" db="EMBL/GenBank/DDBJ databases">
        <authorList>
            <person name="Varghese N."/>
            <person name="Submissions S."/>
        </authorList>
    </citation>
    <scope>NUCLEOTIDE SEQUENCE [LARGE SCALE GENOMIC DNA]</scope>
    <source>
        <strain evidence="7">DSM 29591</strain>
    </source>
</reference>
<dbReference type="EC" id="2.7.7.65" evidence="1"/>
<dbReference type="SMART" id="SM00267">
    <property type="entry name" value="GGDEF"/>
    <property type="match status" value="1"/>
</dbReference>
<dbReference type="PANTHER" id="PTHR45138">
    <property type="entry name" value="REGULATORY COMPONENTS OF SENSORY TRANSDUCTION SYSTEM"/>
    <property type="match status" value="1"/>
</dbReference>
<dbReference type="GO" id="GO:0043709">
    <property type="term" value="P:cell adhesion involved in single-species biofilm formation"/>
    <property type="evidence" value="ECO:0007669"/>
    <property type="project" value="TreeGrafter"/>
</dbReference>
<dbReference type="PANTHER" id="PTHR45138:SF9">
    <property type="entry name" value="DIGUANYLATE CYCLASE DGCM-RELATED"/>
    <property type="match status" value="1"/>
</dbReference>
<dbReference type="CDD" id="cd01949">
    <property type="entry name" value="GGDEF"/>
    <property type="match status" value="1"/>
</dbReference>
<evidence type="ECO:0000259" key="4">
    <source>
        <dbReference type="PROSITE" id="PS50110"/>
    </source>
</evidence>
<dbReference type="InterPro" id="IPR011006">
    <property type="entry name" value="CheY-like_superfamily"/>
</dbReference>
<dbReference type="Pfam" id="PF00072">
    <property type="entry name" value="Response_reg"/>
    <property type="match status" value="1"/>
</dbReference>
<accession>A0A1R3WZ29</accession>
<evidence type="ECO:0000313" key="6">
    <source>
        <dbReference type="EMBL" id="SIT83523.1"/>
    </source>
</evidence>
<feature type="domain" description="GGDEF" evidence="5">
    <location>
        <begin position="323"/>
        <end position="461"/>
    </location>
</feature>
<dbReference type="InterPro" id="IPR029787">
    <property type="entry name" value="Nucleotide_cyclase"/>
</dbReference>
<dbReference type="GO" id="GO:0005886">
    <property type="term" value="C:plasma membrane"/>
    <property type="evidence" value="ECO:0007669"/>
    <property type="project" value="TreeGrafter"/>
</dbReference>
<evidence type="ECO:0000256" key="2">
    <source>
        <dbReference type="ARBA" id="ARBA00034247"/>
    </source>
</evidence>
<dbReference type="SMART" id="SM00448">
    <property type="entry name" value="REC"/>
    <property type="match status" value="1"/>
</dbReference>
<dbReference type="GO" id="GO:0052621">
    <property type="term" value="F:diguanylate cyclase activity"/>
    <property type="evidence" value="ECO:0007669"/>
    <property type="project" value="UniProtKB-EC"/>
</dbReference>
<keyword evidence="7" id="KW-1185">Reference proteome</keyword>
<dbReference type="NCBIfam" id="TIGR00254">
    <property type="entry name" value="GGDEF"/>
    <property type="match status" value="1"/>
</dbReference>
<protein>
    <recommendedName>
        <fullName evidence="1">diguanylate cyclase</fullName>
        <ecNumber evidence="1">2.7.7.65</ecNumber>
    </recommendedName>
</protein>
<organism evidence="6 7">
    <name type="scientific">Yoonia rosea</name>
    <dbReference type="NCBI Taxonomy" id="287098"/>
    <lineage>
        <taxon>Bacteria</taxon>
        <taxon>Pseudomonadati</taxon>
        <taxon>Pseudomonadota</taxon>
        <taxon>Alphaproteobacteria</taxon>
        <taxon>Rhodobacterales</taxon>
        <taxon>Paracoccaceae</taxon>
        <taxon>Yoonia</taxon>
    </lineage>
</organism>
<dbReference type="SUPFAM" id="SSF55073">
    <property type="entry name" value="Nucleotide cyclase"/>
    <property type="match status" value="1"/>
</dbReference>
<dbReference type="GO" id="GO:1902201">
    <property type="term" value="P:negative regulation of bacterial-type flagellum-dependent cell motility"/>
    <property type="evidence" value="ECO:0007669"/>
    <property type="project" value="TreeGrafter"/>
</dbReference>